<dbReference type="EMBL" id="CP058627">
    <property type="protein sequence ID" value="QLG89376.1"/>
    <property type="molecule type" value="Genomic_DNA"/>
</dbReference>
<dbReference type="GO" id="GO:0016020">
    <property type="term" value="C:membrane"/>
    <property type="evidence" value="ECO:0007669"/>
    <property type="project" value="UniProtKB-SubCell"/>
</dbReference>
<dbReference type="AlphaFoldDB" id="A0A7H9BLX2"/>
<dbReference type="Proteomes" id="UP000509597">
    <property type="component" value="Chromosome"/>
</dbReference>
<feature type="transmembrane region" description="Helical" evidence="6">
    <location>
        <begin position="203"/>
        <end position="222"/>
    </location>
</feature>
<comment type="subcellular location">
    <subcellularLocation>
        <location evidence="1">Membrane</location>
        <topology evidence="1">Multi-pass membrane protein</topology>
    </subcellularLocation>
</comment>
<feature type="transmembrane region" description="Helical" evidence="6">
    <location>
        <begin position="228"/>
        <end position="250"/>
    </location>
</feature>
<sequence>MKPLSSRHCEIAALGISAVVLLGVVLLHLVSALLAGVATFLIIHAIAKLTTGRIPHHWGKMVAVALIATLVVVALVVGVLGSIALFKSEAGFLGLMHKVVEIIASVSQTLPPWLGSNLPTNPEDLQRLVIAWFHSHSPEVQLAGKSIGLAFAHTLIGMIIGAMLAFHQVDQSVDRAPLAAALYERVRCFVESFRKVVFAQIRISAINTALTSIYLLLVLPALGMPLPFTDVIIVATFLLGLLPVIGNLLSNTIIVTVSLSKSAEVALGSLAFLVIIHKLEYFLNARIVGGQIKAKSWELLLAMLVMEAMFGLPGLAIAPIYYAYLKAELNARGLI</sequence>
<evidence type="ECO:0000256" key="5">
    <source>
        <dbReference type="ARBA" id="ARBA00023136"/>
    </source>
</evidence>
<feature type="transmembrane region" description="Helical" evidence="6">
    <location>
        <begin position="12"/>
        <end position="43"/>
    </location>
</feature>
<dbReference type="InterPro" id="IPR002549">
    <property type="entry name" value="AI-2E-like"/>
</dbReference>
<keyword evidence="8" id="KW-1185">Reference proteome</keyword>
<feature type="transmembrane region" description="Helical" evidence="6">
    <location>
        <begin position="64"/>
        <end position="86"/>
    </location>
</feature>
<name>A0A7H9BLX2_9NEIS</name>
<keyword evidence="3 6" id="KW-0812">Transmembrane</keyword>
<organism evidence="7 8">
    <name type="scientific">Chitinibacter bivalviorum</name>
    <dbReference type="NCBI Taxonomy" id="2739434"/>
    <lineage>
        <taxon>Bacteria</taxon>
        <taxon>Pseudomonadati</taxon>
        <taxon>Pseudomonadota</taxon>
        <taxon>Betaproteobacteria</taxon>
        <taxon>Neisseriales</taxon>
        <taxon>Chitinibacteraceae</taxon>
        <taxon>Chitinibacter</taxon>
    </lineage>
</organism>
<evidence type="ECO:0000256" key="3">
    <source>
        <dbReference type="ARBA" id="ARBA00022692"/>
    </source>
</evidence>
<dbReference type="RefSeq" id="WP_179355958.1">
    <property type="nucleotide sequence ID" value="NZ_CP058627.1"/>
</dbReference>
<dbReference type="Pfam" id="PF01594">
    <property type="entry name" value="AI-2E_transport"/>
    <property type="match status" value="1"/>
</dbReference>
<gene>
    <name evidence="7" type="ORF">HQ393_14605</name>
</gene>
<evidence type="ECO:0000313" key="7">
    <source>
        <dbReference type="EMBL" id="QLG89376.1"/>
    </source>
</evidence>
<evidence type="ECO:0000256" key="6">
    <source>
        <dbReference type="SAM" id="Phobius"/>
    </source>
</evidence>
<reference evidence="7 8" key="1">
    <citation type="submission" date="2020-07" db="EMBL/GenBank/DDBJ databases">
        <title>Complete genome sequence of Chitinibacter sp. 2T18.</title>
        <authorList>
            <person name="Bae J.-W."/>
            <person name="Choi J.-W."/>
        </authorList>
    </citation>
    <scope>NUCLEOTIDE SEQUENCE [LARGE SCALE GENOMIC DNA]</scope>
    <source>
        <strain evidence="7 8">2T18</strain>
    </source>
</reference>
<feature type="transmembrane region" description="Helical" evidence="6">
    <location>
        <begin position="299"/>
        <end position="324"/>
    </location>
</feature>
<dbReference type="KEGG" id="chiz:HQ393_14605"/>
<evidence type="ECO:0000256" key="2">
    <source>
        <dbReference type="ARBA" id="ARBA00009773"/>
    </source>
</evidence>
<protein>
    <submittedName>
        <fullName evidence="7">AI-2E family transporter</fullName>
    </submittedName>
</protein>
<keyword evidence="4 6" id="KW-1133">Transmembrane helix</keyword>
<accession>A0A7H9BLX2</accession>
<proteinExistence type="inferred from homology"/>
<comment type="similarity">
    <text evidence="2">Belongs to the autoinducer-2 exporter (AI-2E) (TC 2.A.86) family.</text>
</comment>
<evidence type="ECO:0000313" key="8">
    <source>
        <dbReference type="Proteomes" id="UP000509597"/>
    </source>
</evidence>
<evidence type="ECO:0000256" key="1">
    <source>
        <dbReference type="ARBA" id="ARBA00004141"/>
    </source>
</evidence>
<evidence type="ECO:0000256" key="4">
    <source>
        <dbReference type="ARBA" id="ARBA00022989"/>
    </source>
</evidence>
<feature type="transmembrane region" description="Helical" evidence="6">
    <location>
        <begin position="262"/>
        <end position="279"/>
    </location>
</feature>
<feature type="transmembrane region" description="Helical" evidence="6">
    <location>
        <begin position="147"/>
        <end position="166"/>
    </location>
</feature>
<keyword evidence="5 6" id="KW-0472">Membrane</keyword>